<evidence type="ECO:0000256" key="6">
    <source>
        <dbReference type="ARBA" id="ARBA00023157"/>
    </source>
</evidence>
<dbReference type="SMART" id="SM00181">
    <property type="entry name" value="EGF"/>
    <property type="match status" value="5"/>
</dbReference>
<dbReference type="InterPro" id="IPR002172">
    <property type="entry name" value="LDrepeatLR_classA_rpt"/>
</dbReference>
<dbReference type="SUPFAM" id="SSF81321">
    <property type="entry name" value="Family A G protein-coupled receptor-like"/>
    <property type="match status" value="1"/>
</dbReference>
<feature type="transmembrane region" description="Helical" evidence="8">
    <location>
        <begin position="2160"/>
        <end position="2185"/>
    </location>
</feature>
<keyword evidence="5 8" id="KW-0472">Membrane</keyword>
<dbReference type="InterPro" id="IPR017452">
    <property type="entry name" value="GPCR_Rhodpsn_7TM"/>
</dbReference>
<dbReference type="InterPro" id="IPR056884">
    <property type="entry name" value="NPHP3-like_N"/>
</dbReference>
<dbReference type="InterPro" id="IPR000742">
    <property type="entry name" value="EGF"/>
</dbReference>
<keyword evidence="3" id="KW-0677">Repeat</keyword>
<evidence type="ECO:0000256" key="4">
    <source>
        <dbReference type="ARBA" id="ARBA00022989"/>
    </source>
</evidence>
<accession>A0A814QMN7</accession>
<dbReference type="PANTHER" id="PTHR24044">
    <property type="entry name" value="NOTCH LIGAND FAMILY MEMBER"/>
    <property type="match status" value="1"/>
</dbReference>
<feature type="transmembrane region" description="Helical" evidence="8">
    <location>
        <begin position="1905"/>
        <end position="1926"/>
    </location>
</feature>
<keyword evidence="7" id="KW-0245">EGF-like domain</keyword>
<evidence type="ECO:0000259" key="10">
    <source>
        <dbReference type="PROSITE" id="PS50262"/>
    </source>
</evidence>
<comment type="caution">
    <text evidence="7">Lacks conserved residue(s) required for the propagation of feature annotation.</text>
</comment>
<evidence type="ECO:0000256" key="5">
    <source>
        <dbReference type="ARBA" id="ARBA00023136"/>
    </source>
</evidence>
<evidence type="ECO:0000256" key="7">
    <source>
        <dbReference type="PROSITE-ProRule" id="PRU00076"/>
    </source>
</evidence>
<dbReference type="Pfam" id="PF24883">
    <property type="entry name" value="NPHP3_N"/>
    <property type="match status" value="1"/>
</dbReference>
<evidence type="ECO:0000256" key="2">
    <source>
        <dbReference type="ARBA" id="ARBA00022692"/>
    </source>
</evidence>
<dbReference type="OrthoDB" id="283575at2759"/>
<dbReference type="EMBL" id="CAJNOJ010000105">
    <property type="protein sequence ID" value="CAF1121734.1"/>
    <property type="molecule type" value="Genomic_DNA"/>
</dbReference>
<dbReference type="Pfam" id="PF13289">
    <property type="entry name" value="SIR2_2"/>
    <property type="match status" value="1"/>
</dbReference>
<evidence type="ECO:0000313" key="11">
    <source>
        <dbReference type="EMBL" id="CAF1121734.1"/>
    </source>
</evidence>
<dbReference type="PROSITE" id="PS50262">
    <property type="entry name" value="G_PROTEIN_RECEP_F1_2"/>
    <property type="match status" value="1"/>
</dbReference>
<feature type="transmembrane region" description="Helical" evidence="8">
    <location>
        <begin position="2122"/>
        <end position="2140"/>
    </location>
</feature>
<dbReference type="PROSITE" id="PS50026">
    <property type="entry name" value="EGF_3"/>
    <property type="match status" value="2"/>
</dbReference>
<dbReference type="PROSITE" id="PS01186">
    <property type="entry name" value="EGF_2"/>
    <property type="match status" value="1"/>
</dbReference>
<dbReference type="PANTHER" id="PTHR24044:SF420">
    <property type="entry name" value="DELTA AND NOTCH-LIKE EPIDERMAL GROWTH FACTOR-RELATED RECEPTOR ISOFORM X1"/>
    <property type="match status" value="1"/>
</dbReference>
<keyword evidence="2 8" id="KW-0812">Transmembrane</keyword>
<dbReference type="SUPFAM" id="SSF57196">
    <property type="entry name" value="EGF/Laminin"/>
    <property type="match status" value="2"/>
</dbReference>
<evidence type="ECO:0000313" key="12">
    <source>
        <dbReference type="Proteomes" id="UP000663852"/>
    </source>
</evidence>
<dbReference type="CDD" id="cd00054">
    <property type="entry name" value="EGF_CA"/>
    <property type="match status" value="1"/>
</dbReference>
<feature type="domain" description="G-protein coupled receptors family 1 profile" evidence="10">
    <location>
        <begin position="1918"/>
        <end position="2174"/>
    </location>
</feature>
<dbReference type="Gene3D" id="3.40.50.300">
    <property type="entry name" value="P-loop containing nucleotide triphosphate hydrolases"/>
    <property type="match status" value="1"/>
</dbReference>
<feature type="disulfide bond" evidence="7">
    <location>
        <begin position="1668"/>
        <end position="1677"/>
    </location>
</feature>
<evidence type="ECO:0000259" key="9">
    <source>
        <dbReference type="PROSITE" id="PS50026"/>
    </source>
</evidence>
<reference evidence="11" key="1">
    <citation type="submission" date="2021-02" db="EMBL/GenBank/DDBJ databases">
        <authorList>
            <person name="Nowell W R."/>
        </authorList>
    </citation>
    <scope>NUCLEOTIDE SEQUENCE</scope>
</reference>
<dbReference type="InterPro" id="IPR027417">
    <property type="entry name" value="P-loop_NTPase"/>
</dbReference>
<dbReference type="SMART" id="SM00192">
    <property type="entry name" value="LDLa"/>
    <property type="match status" value="1"/>
</dbReference>
<evidence type="ECO:0000256" key="1">
    <source>
        <dbReference type="ARBA" id="ARBA00004370"/>
    </source>
</evidence>
<proteinExistence type="predicted"/>
<feature type="transmembrane region" description="Helical" evidence="8">
    <location>
        <begin position="1938"/>
        <end position="1962"/>
    </location>
</feature>
<protein>
    <submittedName>
        <fullName evidence="11">Uncharacterized protein</fullName>
    </submittedName>
</protein>
<evidence type="ECO:0000256" key="8">
    <source>
        <dbReference type="SAM" id="Phobius"/>
    </source>
</evidence>
<dbReference type="SUPFAM" id="SSF52540">
    <property type="entry name" value="P-loop containing nucleoside triphosphate hydrolases"/>
    <property type="match status" value="1"/>
</dbReference>
<comment type="caution">
    <text evidence="11">The sequence shown here is derived from an EMBL/GenBank/DDBJ whole genome shotgun (WGS) entry which is preliminary data.</text>
</comment>
<keyword evidence="4 8" id="KW-1133">Transmembrane helix</keyword>
<dbReference type="Gene3D" id="2.10.25.10">
    <property type="entry name" value="Laminin"/>
    <property type="match status" value="2"/>
</dbReference>
<evidence type="ECO:0000256" key="3">
    <source>
        <dbReference type="ARBA" id="ARBA00022737"/>
    </source>
</evidence>
<dbReference type="Proteomes" id="UP000663852">
    <property type="component" value="Unassembled WGS sequence"/>
</dbReference>
<dbReference type="PROSITE" id="PS00022">
    <property type="entry name" value="EGF_1"/>
    <property type="match status" value="4"/>
</dbReference>
<feature type="transmembrane region" description="Helical" evidence="8">
    <location>
        <begin position="2066"/>
        <end position="2097"/>
    </location>
</feature>
<feature type="domain" description="EGF-like" evidence="9">
    <location>
        <begin position="1564"/>
        <end position="1600"/>
    </location>
</feature>
<dbReference type="GO" id="GO:0016020">
    <property type="term" value="C:membrane"/>
    <property type="evidence" value="ECO:0007669"/>
    <property type="project" value="UniProtKB-SubCell"/>
</dbReference>
<feature type="domain" description="EGF-like" evidence="9">
    <location>
        <begin position="1637"/>
        <end position="1678"/>
    </location>
</feature>
<dbReference type="InterPro" id="IPR050906">
    <property type="entry name" value="Notch_signaling"/>
</dbReference>
<keyword evidence="6 7" id="KW-1015">Disulfide bond</keyword>
<comment type="subcellular location">
    <subcellularLocation>
        <location evidence="1">Membrane</location>
    </subcellularLocation>
</comment>
<dbReference type="GO" id="GO:0005112">
    <property type="term" value="F:Notch binding"/>
    <property type="evidence" value="ECO:0007669"/>
    <property type="project" value="TreeGrafter"/>
</dbReference>
<organism evidence="11 12">
    <name type="scientific">Adineta ricciae</name>
    <name type="common">Rotifer</name>
    <dbReference type="NCBI Taxonomy" id="249248"/>
    <lineage>
        <taxon>Eukaryota</taxon>
        <taxon>Metazoa</taxon>
        <taxon>Spiralia</taxon>
        <taxon>Gnathifera</taxon>
        <taxon>Rotifera</taxon>
        <taxon>Eurotatoria</taxon>
        <taxon>Bdelloidea</taxon>
        <taxon>Adinetida</taxon>
        <taxon>Adinetidae</taxon>
        <taxon>Adineta</taxon>
    </lineage>
</organism>
<sequence length="2235" mass="260000">MFDNIENIKKDLIANKLVIFVGSDVSAYTANDDMQVAYSKVLVQHALHELSKISDEDFNEDIQKLNDPTTDIDEYNRIINRANPYMQEHTDAYQCWLNDTIGKLLPHKPELIQALADFRCPIVTTNYDSLLEDVLHKKSLTWEQYRTDPSLQSLDVHHILHLHGQYQYASSIVLNSDQLFQDKIIRMKFLKLVQGKTLLFIGYGTQQFDPDFSNILKWIFYLSVINRPAIYKLIRSTVQCSILENFVEIPCGNTFEDILSFLKNLSPLSTFRLENHSLSIRREHVRQKYLNYLLEEYGHVSIFGCLNHDLHLPLESVYVELKFDPTHPSIKAMKTVDMTEEFQRRVSSKEFFTDNEKRKILRAIFQHHAYNPQTIYRDLMIDQWLNVLLADDKIFSLTERYVIKDKISNLKRNILFRNNLKEVRQYRIRQAFNEFKHFIILGHPGSGKTTISKWLVTNMARQCLGMQNMLFDEEDTSQEKIPILIPIWKYVDQLKENFNGQKQSLLEFLHEHATFNASVFTDDERKDLSALLSDSLLHGDVLVVFEGLDEVPVHVDRADLMKDINTLLERNIIYDFKTNKLAFSSYEQKEICNTKHPTFGNRFIITSRIEGNYFEDINFYIPRLTIEDMSNESLKLFCNSYTKYIRKVSSEQREYKIDQLYDDITKNQDIFQLAINPQLASVIAAVYHQSNEKLPEKRIDLYEQAIGKMIEHLVQSSVHEQLQLSSVMLWSILQQIAEYLHEKVEGLSEKVLKELIQKSMAATDATDFISQLVEIFKYKVGLLNEFGHDSFRFIHRTFQEYLAAKSLIYCNGIQRSEEVIYDNIQRKIDIPNWRVPLSMTFGILSKQDQNNQLFHNIIERLLPSQTSPTRIVPFVIIDSLNDMFFLSESAECDLIRRLADLLLSDYTNLSGFSRLDEHQKLIHSYFLKLKRTSYQTTLEWFLEQLECDENIAPCANIIYHLNWFNSKFHQRFLINLYNDSATWNWPVDSCLRFYSTEIKNDAIELQLKFRTTLLKNAALTQQIRYDHNWISLISALYGGDDNHQSGKAIVEYHEIEQFLELSDNEMMPFLFYYQDIWGKDQTKYNMARYLENYPAKQYWHVQPIFDERKIYKDSFLTPRILELLLEKKSPKDLMKRLRKELKMDKLNTTEQIDALVASIALGEFDFISTILKEKETALTKALANRIEQLIFTLKDPIARCSSHMNEYLSVIYQKLQDKQLKWNLNFSSYSKVVDGHGHTDETDCEHWPCSNVYSRCHGFWNCRNGEDEEACRASNCSRGLFECMSPLNYTMICLAGDKVRDGTVDCVGGLDEPQLCQGTNAESGSLYRFSCLDGRTCVNPFTLCDSTSKLYDPDVCVEWMDHDLSKIQDNICHAIRLERAPFPSETSEVYPAVEKKVIIPNVEPARRPTSVYSSSLHCVRGLPVHLWLGNDTQTARCMCPPNYYGDRCEYQSQRVSLTLTLSSVNMNRTYVIFAKLVDDDLQDIHSYGQFLYVSQSSCKNPFDKYLLYSSKPKNISKTYSIHIDAYDKNSTQYLASWLYRVPFLFLPVNRLNILLTLDSQRRMSPSSCSLKCSHGICMKYANEQKYFCRCNPGWSGARCHIQTTCSDCSSDSVCVGQVHNRSICICPLEKFGNRCLLKHSCPANYCGNNGQCIVTGEHMIDENYQCLCSEQFQGARCEYPKSILRISFHSLDVSAYLIIYIYRSLNFYSRRPRDIILKKLSISDKSLTVYIAYPFQMVYVLINRNYYLAVIQQSQVFNISATVDSTRRCPPVHQLLSFEQTKLPRIQRVKHYHTLCQHHPNLKCFFDESYMCLCTTDRHANCFPFDHKPKFECQENVHCLNGGQCLQNHPYCPVTTICECNDCYFGDRCQFYARGIGLTLDDLFRYEIRPNIGMNGQSPIIKASIFFTFAIFTVGLVNSALSFAVFYRPKHRTIGCSVYLLTLSVTSFFTFAMLMTKLWFVIITQMSLITQYNVLRYGCLLIEPILRLLSSMNYWLHAAISIERTMAARNSSNFNKHSSLKRARRFVRLLPLVVASVSIYESISRDLHYDAEENRFWCFTLYSPTLYYYSMTVAFIHIGAPFCINIFAAIYIVIVMARERAKARKYKSEGQHLVDQLYQHKVLFTSALLLVTLTVPFLAISSLLRCVKESRNAWLNVTSYYISFVPTTLTFVIHIMPSSVYMEYFHKQIKNWREKLLIAVETRVESILIMVTTFLCYPSANLEVTILVSGTTGSD</sequence>
<gene>
    <name evidence="11" type="ORF">EDS130_LOCUS21090</name>
</gene>
<name>A0A814QMN7_ADIRI</name>
<feature type="disulfide bond" evidence="7">
    <location>
        <begin position="1590"/>
        <end position="1599"/>
    </location>
</feature>
<dbReference type="Gene3D" id="1.20.1070.10">
    <property type="entry name" value="Rhodopsin 7-helix transmembrane proteins"/>
    <property type="match status" value="1"/>
</dbReference>